<gene>
    <name evidence="1" type="ORF">IHE45_12G005200</name>
</gene>
<evidence type="ECO:0000313" key="1">
    <source>
        <dbReference type="EMBL" id="KAH7666582.1"/>
    </source>
</evidence>
<evidence type="ECO:0000313" key="2">
    <source>
        <dbReference type="Proteomes" id="UP000827976"/>
    </source>
</evidence>
<sequence>MQSSTVTLASHFSSHLHPLHHKTLCSLNKYENTKSLKQTWPPISFSLFTSGFFLGPLLDAIHSRVNLQTYHNGSLDIGPLHTNIWVPPMLGAFYCTVGLLQLFLDEKNSSESKESKGNLIGKTIASLITLTLFIELSAEMYKAGVRYDVEAYTLFVLAELAWFFLDGTRNGFALASLVGVSCPLLEIPLIKIFDLWHYSNADIQIFGEGLISWTTTCYFVYTPFLINLSRLIKSAVEDTGDKNQASE</sequence>
<dbReference type="Proteomes" id="UP000827976">
    <property type="component" value="Chromosome 12"/>
</dbReference>
<protein>
    <submittedName>
        <fullName evidence="1">Insulin-induced protein family protein</fullName>
    </submittedName>
</protein>
<keyword evidence="2" id="KW-1185">Reference proteome</keyword>
<name>A0ACB7UZV6_DIOAL</name>
<accession>A0ACB7UZV6</accession>
<dbReference type="EMBL" id="CM037022">
    <property type="protein sequence ID" value="KAH7666582.1"/>
    <property type="molecule type" value="Genomic_DNA"/>
</dbReference>
<reference evidence="2" key="1">
    <citation type="journal article" date="2022" name="Nat. Commun.">
        <title>Chromosome evolution and the genetic basis of agronomically important traits in greater yam.</title>
        <authorList>
            <person name="Bredeson J.V."/>
            <person name="Lyons J.B."/>
            <person name="Oniyinde I.O."/>
            <person name="Okereke N.R."/>
            <person name="Kolade O."/>
            <person name="Nnabue I."/>
            <person name="Nwadili C.O."/>
            <person name="Hribova E."/>
            <person name="Parker M."/>
            <person name="Nwogha J."/>
            <person name="Shu S."/>
            <person name="Carlson J."/>
            <person name="Kariba R."/>
            <person name="Muthemba S."/>
            <person name="Knop K."/>
            <person name="Barton G.J."/>
            <person name="Sherwood A.V."/>
            <person name="Lopez-Montes A."/>
            <person name="Asiedu R."/>
            <person name="Jamnadass R."/>
            <person name="Muchugi A."/>
            <person name="Goodstein D."/>
            <person name="Egesi C.N."/>
            <person name="Featherston J."/>
            <person name="Asfaw A."/>
            <person name="Simpson G.G."/>
            <person name="Dolezel J."/>
            <person name="Hendre P.S."/>
            <person name="Van Deynze A."/>
            <person name="Kumar P.L."/>
            <person name="Obidiegwu J.E."/>
            <person name="Bhattacharjee R."/>
            <person name="Rokhsar D.S."/>
        </authorList>
    </citation>
    <scope>NUCLEOTIDE SEQUENCE [LARGE SCALE GENOMIC DNA]</scope>
    <source>
        <strain evidence="2">cv. TDa95/00328</strain>
    </source>
</reference>
<comment type="caution">
    <text evidence="1">The sequence shown here is derived from an EMBL/GenBank/DDBJ whole genome shotgun (WGS) entry which is preliminary data.</text>
</comment>
<organism evidence="1 2">
    <name type="scientific">Dioscorea alata</name>
    <name type="common">Purple yam</name>
    <dbReference type="NCBI Taxonomy" id="55571"/>
    <lineage>
        <taxon>Eukaryota</taxon>
        <taxon>Viridiplantae</taxon>
        <taxon>Streptophyta</taxon>
        <taxon>Embryophyta</taxon>
        <taxon>Tracheophyta</taxon>
        <taxon>Spermatophyta</taxon>
        <taxon>Magnoliopsida</taxon>
        <taxon>Liliopsida</taxon>
        <taxon>Dioscoreales</taxon>
        <taxon>Dioscoreaceae</taxon>
        <taxon>Dioscorea</taxon>
    </lineage>
</organism>
<proteinExistence type="predicted"/>